<dbReference type="SMART" id="SM00220">
    <property type="entry name" value="S_TKc"/>
    <property type="match status" value="1"/>
</dbReference>
<dbReference type="GO" id="GO:0033209">
    <property type="term" value="P:tumor necrosis factor-mediated signaling pathway"/>
    <property type="evidence" value="ECO:0007669"/>
    <property type="project" value="TreeGrafter"/>
</dbReference>
<dbReference type="GO" id="GO:0008385">
    <property type="term" value="C:IkappaB kinase complex"/>
    <property type="evidence" value="ECO:0007669"/>
    <property type="project" value="TreeGrafter"/>
</dbReference>
<dbReference type="PANTHER" id="PTHR22969">
    <property type="entry name" value="IKB KINASE"/>
    <property type="match status" value="1"/>
</dbReference>
<keyword evidence="11" id="KW-1185">Reference proteome</keyword>
<evidence type="ECO:0000256" key="1">
    <source>
        <dbReference type="ARBA" id="ARBA00004496"/>
    </source>
</evidence>
<reference evidence="10" key="2">
    <citation type="submission" date="2025-09" db="UniProtKB">
        <authorList>
            <consortium name="Ensembl"/>
        </authorList>
    </citation>
    <scope>IDENTIFICATION</scope>
</reference>
<evidence type="ECO:0000256" key="4">
    <source>
        <dbReference type="ARBA" id="ARBA00022679"/>
    </source>
</evidence>
<dbReference type="Proteomes" id="UP000261600">
    <property type="component" value="Unplaced"/>
</dbReference>
<evidence type="ECO:0000313" key="11">
    <source>
        <dbReference type="Proteomes" id="UP000261600"/>
    </source>
</evidence>
<dbReference type="InterPro" id="IPR011009">
    <property type="entry name" value="Kinase-like_dom_sf"/>
</dbReference>
<dbReference type="Ensembl" id="ENSMALT00000013070.1">
    <property type="protein sequence ID" value="ENSMALP00000012799.1"/>
    <property type="gene ID" value="ENSMALG00000009072.1"/>
</dbReference>
<sequence length="148" mass="17235">MERTALKQCGSWEMKERLGMGGFGHVYLYQHLQESGEKIAVKICRMELNSKNKDRWSREIQIMKKLNHVNVVQAREVPEELNSVALNDLPLLTMEYCSRGDLRKVLNKPENCCGLKESEILSLLRDIGNVFLRLERWHSLCSNRIIMC</sequence>
<keyword evidence="3" id="KW-0723">Serine/threonine-protein kinase</keyword>
<evidence type="ECO:0000313" key="10">
    <source>
        <dbReference type="Ensembl" id="ENSMALP00000012799.1"/>
    </source>
</evidence>
<dbReference type="Gene3D" id="1.10.510.10">
    <property type="entry name" value="Transferase(Phosphotransferase) domain 1"/>
    <property type="match status" value="1"/>
</dbReference>
<feature type="binding site" evidence="8">
    <location>
        <position position="42"/>
    </location>
    <ligand>
        <name>ATP</name>
        <dbReference type="ChEBI" id="CHEBI:30616"/>
    </ligand>
</feature>
<name>A0A3Q3J3F1_MONAL</name>
<reference evidence="10" key="1">
    <citation type="submission" date="2025-08" db="UniProtKB">
        <authorList>
            <consortium name="Ensembl"/>
        </authorList>
    </citation>
    <scope>IDENTIFICATION</scope>
</reference>
<dbReference type="Pfam" id="PF00069">
    <property type="entry name" value="Pkinase"/>
    <property type="match status" value="1"/>
</dbReference>
<keyword evidence="6" id="KW-0418">Kinase</keyword>
<dbReference type="InterPro" id="IPR000719">
    <property type="entry name" value="Prot_kinase_dom"/>
</dbReference>
<protein>
    <recommendedName>
        <fullName evidence="9">Protein kinase domain-containing protein</fullName>
    </recommendedName>
</protein>
<accession>A0A3Q3J3F1</accession>
<dbReference type="GO" id="GO:0008384">
    <property type="term" value="F:IkappaB kinase activity"/>
    <property type="evidence" value="ECO:0007669"/>
    <property type="project" value="TreeGrafter"/>
</dbReference>
<dbReference type="AlphaFoldDB" id="A0A3Q3J3F1"/>
<proteinExistence type="predicted"/>
<dbReference type="GO" id="GO:0045944">
    <property type="term" value="P:positive regulation of transcription by RNA polymerase II"/>
    <property type="evidence" value="ECO:0007669"/>
    <property type="project" value="TreeGrafter"/>
</dbReference>
<keyword evidence="7 8" id="KW-0067">ATP-binding</keyword>
<evidence type="ECO:0000256" key="2">
    <source>
        <dbReference type="ARBA" id="ARBA00022490"/>
    </source>
</evidence>
<keyword evidence="2" id="KW-0963">Cytoplasm</keyword>
<evidence type="ECO:0000256" key="7">
    <source>
        <dbReference type="ARBA" id="ARBA00022840"/>
    </source>
</evidence>
<organism evidence="10 11">
    <name type="scientific">Monopterus albus</name>
    <name type="common">Swamp eel</name>
    <dbReference type="NCBI Taxonomy" id="43700"/>
    <lineage>
        <taxon>Eukaryota</taxon>
        <taxon>Metazoa</taxon>
        <taxon>Chordata</taxon>
        <taxon>Craniata</taxon>
        <taxon>Vertebrata</taxon>
        <taxon>Euteleostomi</taxon>
        <taxon>Actinopterygii</taxon>
        <taxon>Neopterygii</taxon>
        <taxon>Teleostei</taxon>
        <taxon>Neoteleostei</taxon>
        <taxon>Acanthomorphata</taxon>
        <taxon>Anabantaria</taxon>
        <taxon>Synbranchiformes</taxon>
        <taxon>Synbranchidae</taxon>
        <taxon>Monopterus</taxon>
    </lineage>
</organism>
<evidence type="ECO:0000256" key="3">
    <source>
        <dbReference type="ARBA" id="ARBA00022527"/>
    </source>
</evidence>
<dbReference type="SUPFAM" id="SSF56112">
    <property type="entry name" value="Protein kinase-like (PK-like)"/>
    <property type="match status" value="1"/>
</dbReference>
<dbReference type="PROSITE" id="PS00107">
    <property type="entry name" value="PROTEIN_KINASE_ATP"/>
    <property type="match status" value="1"/>
</dbReference>
<keyword evidence="4" id="KW-0808">Transferase</keyword>
<evidence type="ECO:0000259" key="9">
    <source>
        <dbReference type="PROSITE" id="PS50011"/>
    </source>
</evidence>
<dbReference type="GO" id="GO:0005524">
    <property type="term" value="F:ATP binding"/>
    <property type="evidence" value="ECO:0007669"/>
    <property type="project" value="UniProtKB-UniRule"/>
</dbReference>
<keyword evidence="5 8" id="KW-0547">Nucleotide-binding</keyword>
<dbReference type="InterPro" id="IPR051180">
    <property type="entry name" value="IKK"/>
</dbReference>
<comment type="subcellular location">
    <subcellularLocation>
        <location evidence="1">Cytoplasm</location>
    </subcellularLocation>
</comment>
<evidence type="ECO:0000256" key="6">
    <source>
        <dbReference type="ARBA" id="ARBA00022777"/>
    </source>
</evidence>
<dbReference type="InterPro" id="IPR017441">
    <property type="entry name" value="Protein_kinase_ATP_BS"/>
</dbReference>
<dbReference type="PANTHER" id="PTHR22969:SF13">
    <property type="entry name" value="INHIBITOR OF NUCLEAR FACTOR KAPPA-B KINASE SUBUNIT ALPHA"/>
    <property type="match status" value="1"/>
</dbReference>
<dbReference type="STRING" id="43700.ENSMALP00000012799"/>
<feature type="domain" description="Protein kinase" evidence="9">
    <location>
        <begin position="12"/>
        <end position="148"/>
    </location>
</feature>
<dbReference type="PROSITE" id="PS50011">
    <property type="entry name" value="PROTEIN_KINASE_DOM"/>
    <property type="match status" value="1"/>
</dbReference>
<evidence type="ECO:0000256" key="8">
    <source>
        <dbReference type="PROSITE-ProRule" id="PRU10141"/>
    </source>
</evidence>
<evidence type="ECO:0000256" key="5">
    <source>
        <dbReference type="ARBA" id="ARBA00022741"/>
    </source>
</evidence>